<keyword evidence="1" id="KW-0472">Membrane</keyword>
<dbReference type="AlphaFoldDB" id="A0A164YEB5"/>
<evidence type="ECO:0000313" key="3">
    <source>
        <dbReference type="Proteomes" id="UP000076722"/>
    </source>
</evidence>
<keyword evidence="1" id="KW-1133">Transmembrane helix</keyword>
<dbReference type="EMBL" id="KV419398">
    <property type="protein sequence ID" value="KZS96838.1"/>
    <property type="molecule type" value="Genomic_DNA"/>
</dbReference>
<organism evidence="2 3">
    <name type="scientific">Sistotremastrum niveocremeum HHB9708</name>
    <dbReference type="NCBI Taxonomy" id="1314777"/>
    <lineage>
        <taxon>Eukaryota</taxon>
        <taxon>Fungi</taxon>
        <taxon>Dikarya</taxon>
        <taxon>Basidiomycota</taxon>
        <taxon>Agaricomycotina</taxon>
        <taxon>Agaricomycetes</taxon>
        <taxon>Sistotremastrales</taxon>
        <taxon>Sistotremastraceae</taxon>
        <taxon>Sertulicium</taxon>
        <taxon>Sertulicium niveocremeum</taxon>
    </lineage>
</organism>
<gene>
    <name evidence="2" type="ORF">SISNIDRAFT_463585</name>
</gene>
<feature type="transmembrane region" description="Helical" evidence="1">
    <location>
        <begin position="150"/>
        <end position="175"/>
    </location>
</feature>
<keyword evidence="3" id="KW-1185">Reference proteome</keyword>
<keyword evidence="1" id="KW-0812">Transmembrane</keyword>
<proteinExistence type="predicted"/>
<evidence type="ECO:0000256" key="1">
    <source>
        <dbReference type="SAM" id="Phobius"/>
    </source>
</evidence>
<reference evidence="2 3" key="1">
    <citation type="journal article" date="2016" name="Mol. Biol. Evol.">
        <title>Comparative Genomics of Early-Diverging Mushroom-Forming Fungi Provides Insights into the Origins of Lignocellulose Decay Capabilities.</title>
        <authorList>
            <person name="Nagy L.G."/>
            <person name="Riley R."/>
            <person name="Tritt A."/>
            <person name="Adam C."/>
            <person name="Daum C."/>
            <person name="Floudas D."/>
            <person name="Sun H."/>
            <person name="Yadav J.S."/>
            <person name="Pangilinan J."/>
            <person name="Larsson K.H."/>
            <person name="Matsuura K."/>
            <person name="Barry K."/>
            <person name="Labutti K."/>
            <person name="Kuo R."/>
            <person name="Ohm R.A."/>
            <person name="Bhattacharya S.S."/>
            <person name="Shirouzu T."/>
            <person name="Yoshinaga Y."/>
            <person name="Martin F.M."/>
            <person name="Grigoriev I.V."/>
            <person name="Hibbett D.S."/>
        </authorList>
    </citation>
    <scope>NUCLEOTIDE SEQUENCE [LARGE SCALE GENOMIC DNA]</scope>
    <source>
        <strain evidence="2 3">HHB9708</strain>
    </source>
</reference>
<dbReference type="Proteomes" id="UP000076722">
    <property type="component" value="Unassembled WGS sequence"/>
</dbReference>
<evidence type="ECO:0000313" key="2">
    <source>
        <dbReference type="EMBL" id="KZS96838.1"/>
    </source>
</evidence>
<name>A0A164YEB5_9AGAM</name>
<accession>A0A164YEB5</accession>
<sequence length="296" mass="32594">MLITQQGNTSSLPESSEDSIGRASAFERFMIWKETLKILEACDRTSSGSQCRHPQQHPAQWQFHRSARVWDMIGLVLVDTEMTQRSMFEPHQSIRSTFSIQRCGLVHAQQYTGQIPKGRACFILSGNHPACCIDFEESCRTSSRFAGLALLLRGPWSLTFVILSTISISHIILILSRMFAALPLAVERGTVSQAGSAFNGRHAESVMCMTNFRSECFNLSSTLLGLGKCQGLVDLVIGQATVGFTTPSVGSIWAFFSVSRFKLTGLAIGLVFAGVIFVQSTLEGSSMQQALPRRHH</sequence>
<protein>
    <submittedName>
        <fullName evidence="2">Uncharacterized protein</fullName>
    </submittedName>
</protein>
<feature type="transmembrane region" description="Helical" evidence="1">
    <location>
        <begin position="263"/>
        <end position="282"/>
    </location>
</feature>
<feature type="transmembrane region" description="Helical" evidence="1">
    <location>
        <begin position="236"/>
        <end position="256"/>
    </location>
</feature>